<reference evidence="1 2" key="1">
    <citation type="journal article" date="2020" name="Genomics">
        <title>Complete, high-quality genomes from long-read metagenomic sequencing of two wolf lichen thalli reveals enigmatic genome architecture.</title>
        <authorList>
            <person name="McKenzie S.K."/>
            <person name="Walston R.F."/>
            <person name="Allen J.L."/>
        </authorList>
    </citation>
    <scope>NUCLEOTIDE SEQUENCE [LARGE SCALE GENOMIC DNA]</scope>
    <source>
        <strain evidence="1">WasteWater2</strain>
    </source>
</reference>
<keyword evidence="2" id="KW-1185">Reference proteome</keyword>
<dbReference type="GeneID" id="59283168"/>
<organism evidence="1 2">
    <name type="scientific">Letharia columbiana</name>
    <dbReference type="NCBI Taxonomy" id="112416"/>
    <lineage>
        <taxon>Eukaryota</taxon>
        <taxon>Fungi</taxon>
        <taxon>Dikarya</taxon>
        <taxon>Ascomycota</taxon>
        <taxon>Pezizomycotina</taxon>
        <taxon>Lecanoromycetes</taxon>
        <taxon>OSLEUM clade</taxon>
        <taxon>Lecanoromycetidae</taxon>
        <taxon>Lecanorales</taxon>
        <taxon>Lecanorineae</taxon>
        <taxon>Parmeliaceae</taxon>
        <taxon>Letharia</taxon>
    </lineage>
</organism>
<evidence type="ECO:0000313" key="1">
    <source>
        <dbReference type="EMBL" id="KAF6240821.1"/>
    </source>
</evidence>
<sequence length="354" mass="39870">MFSQVTETPRFAELANLSIDRLKQLETALASILASPNAQDTYAQIIDGRATWQSHVDPNTRGFPNETIIVSDHPTPSDGALQLYEEIRTVFTPQALKIDVQLAQNYQNAPLGSPEHDLRLLEITAASLNALAGMIYASFHPETVLKPQESPSAQQDLLFLETDQFYVDFYHTKYKEFQRYPFGLLNVVGYWAETQLFGGVLLFDRGESGREINNAFLHPPEVFYGYQLSSHQIACFSTLSKPKEAGQLSGAENPLPFTQEPNAHLENTWVRAGEAPLRIYKNQYDKPPPSWVPAHPSCTQTHDEGLLVSFDEARGIVKEKGWDRLEPQDYDLVALQNSHPFLSNMYPVRDDASK</sequence>
<dbReference type="OrthoDB" id="5346581at2759"/>
<dbReference type="EMBL" id="JACCJC010000003">
    <property type="protein sequence ID" value="KAF6240821.1"/>
    <property type="molecule type" value="Genomic_DNA"/>
</dbReference>
<accession>A0A8H6G5M7</accession>
<proteinExistence type="predicted"/>
<evidence type="ECO:0000313" key="2">
    <source>
        <dbReference type="Proteomes" id="UP000578531"/>
    </source>
</evidence>
<gene>
    <name evidence="1" type="ORF">HO173_001494</name>
</gene>
<dbReference type="AlphaFoldDB" id="A0A8H6G5M7"/>
<comment type="caution">
    <text evidence="1">The sequence shown here is derived from an EMBL/GenBank/DDBJ whole genome shotgun (WGS) entry which is preliminary data.</text>
</comment>
<protein>
    <submittedName>
        <fullName evidence="1">Uncharacterized protein</fullName>
    </submittedName>
</protein>
<name>A0A8H6G5M7_9LECA</name>
<dbReference type="RefSeq" id="XP_037170080.1">
    <property type="nucleotide sequence ID" value="XM_037303433.1"/>
</dbReference>
<dbReference type="Proteomes" id="UP000578531">
    <property type="component" value="Unassembled WGS sequence"/>
</dbReference>